<evidence type="ECO:0000256" key="4">
    <source>
        <dbReference type="ARBA" id="ARBA00022454"/>
    </source>
</evidence>
<feature type="coiled-coil region" evidence="12">
    <location>
        <begin position="337"/>
        <end position="410"/>
    </location>
</feature>
<dbReference type="AlphaFoldDB" id="A0A1B9GS79"/>
<dbReference type="Gene3D" id="1.10.418.60">
    <property type="entry name" value="Ncd80 complex, Nuf2 subunit"/>
    <property type="match status" value="1"/>
</dbReference>
<evidence type="ECO:0000256" key="7">
    <source>
        <dbReference type="ARBA" id="ARBA00022838"/>
    </source>
</evidence>
<feature type="domain" description="Kinetochore protein Nuf2 N-terminal" evidence="13">
    <location>
        <begin position="18"/>
        <end position="151"/>
    </location>
</feature>
<dbReference type="Pfam" id="PF18595">
    <property type="entry name" value="Nuf2_DHR10-like"/>
    <property type="match status" value="1"/>
</dbReference>
<dbReference type="PANTHER" id="PTHR21650">
    <property type="entry name" value="MEMBRALIN/KINETOCHORE PROTEIN NUF2"/>
    <property type="match status" value="1"/>
</dbReference>
<dbReference type="GO" id="GO:0007052">
    <property type="term" value="P:mitotic spindle organization"/>
    <property type="evidence" value="ECO:0007669"/>
    <property type="project" value="TreeGrafter"/>
</dbReference>
<sequence>MSQQQGRGRAAIQPVPPFPLMTAMEVMDCLHALGVNAQIEDLTKPNAATAQHVYAQLLDALMAAPMEAIEGPKATLLGMMEYKELYNDALHFTMFYRHCRTLAELCGINDFAISDLTRPDAQRFRTCLSGIMNFAKFRDERMHFQNQLQASVQEQADRGLELRRKLAHVEAQIEEIKARNAAEQPQFEQAQKRNEGLRSELLELRAQQVKLSQEVEELKRERQALMDQAAHNAHLNTQLSQQILSTKSRLVQSPDRIKRQISEMHSAVSHEKSKLASFQVKARELANRLEVIGSLENDLKGLIDLEKGILEQKAKVEEHRRSKTLLESKKEGREIELASLVEKTKQLQTQLSNAQDKLARQNVMRDELQKKGMQRIEELKAEYKVRSKERGEWQKQRDVLLAEQKELESEMAAFLAAHDEEINGMLEEYWNMRRQAEEYMNTMTHRLGLQLRG</sequence>
<evidence type="ECO:0000259" key="14">
    <source>
        <dbReference type="Pfam" id="PF18595"/>
    </source>
</evidence>
<evidence type="ECO:0000256" key="10">
    <source>
        <dbReference type="ARBA" id="ARBA00023306"/>
    </source>
</evidence>
<dbReference type="GO" id="GO:0031262">
    <property type="term" value="C:Ndc80 complex"/>
    <property type="evidence" value="ECO:0007669"/>
    <property type="project" value="InterPro"/>
</dbReference>
<evidence type="ECO:0000256" key="8">
    <source>
        <dbReference type="ARBA" id="ARBA00023054"/>
    </source>
</evidence>
<reference evidence="16" key="2">
    <citation type="submission" date="2013-12" db="EMBL/GenBank/DDBJ databases">
        <title>Evolution of pathogenesis and genome organization in the Tremellales.</title>
        <authorList>
            <person name="Cuomo C."/>
            <person name="Litvintseva A."/>
            <person name="Heitman J."/>
            <person name="Chen Y."/>
            <person name="Sun S."/>
            <person name="Springer D."/>
            <person name="Dromer F."/>
            <person name="Young S."/>
            <person name="Zeng Q."/>
            <person name="Chapman S."/>
            <person name="Gujja S."/>
            <person name="Saif S."/>
            <person name="Birren B."/>
        </authorList>
    </citation>
    <scope>NUCLEOTIDE SEQUENCE [LARGE SCALE GENOMIC DNA]</scope>
    <source>
        <strain evidence="16">BCC8398</strain>
    </source>
</reference>
<gene>
    <name evidence="15" type="ORF">I316_04779</name>
</gene>
<feature type="domain" description="Nuf2 DHR10-like" evidence="14">
    <location>
        <begin position="266"/>
        <end position="381"/>
    </location>
</feature>
<evidence type="ECO:0000256" key="12">
    <source>
        <dbReference type="SAM" id="Coils"/>
    </source>
</evidence>
<reference evidence="15 16" key="1">
    <citation type="submission" date="2013-07" db="EMBL/GenBank/DDBJ databases">
        <title>The Genome Sequence of Cryptococcus heveanensis BCC8398.</title>
        <authorList>
            <consortium name="The Broad Institute Genome Sequencing Platform"/>
            <person name="Cuomo C."/>
            <person name="Litvintseva A."/>
            <person name="Chen Y."/>
            <person name="Heitman J."/>
            <person name="Sun S."/>
            <person name="Springer D."/>
            <person name="Dromer F."/>
            <person name="Young S.K."/>
            <person name="Zeng Q."/>
            <person name="Gargeya S."/>
            <person name="Fitzgerald M."/>
            <person name="Abouelleil A."/>
            <person name="Alvarado L."/>
            <person name="Berlin A.M."/>
            <person name="Chapman S.B."/>
            <person name="Dewar J."/>
            <person name="Goldberg J."/>
            <person name="Griggs A."/>
            <person name="Gujja S."/>
            <person name="Hansen M."/>
            <person name="Howarth C."/>
            <person name="Imamovic A."/>
            <person name="Larimer J."/>
            <person name="McCowan C."/>
            <person name="Murphy C."/>
            <person name="Pearson M."/>
            <person name="Priest M."/>
            <person name="Roberts A."/>
            <person name="Saif S."/>
            <person name="Shea T."/>
            <person name="Sykes S."/>
            <person name="Wortman J."/>
            <person name="Nusbaum C."/>
            <person name="Birren B."/>
        </authorList>
    </citation>
    <scope>NUCLEOTIDE SEQUENCE [LARGE SCALE GENOMIC DNA]</scope>
    <source>
        <strain evidence="15 16">BCC8398</strain>
    </source>
</reference>
<keyword evidence="10" id="KW-0131">Cell cycle</keyword>
<dbReference type="OrthoDB" id="8194677at2759"/>
<keyword evidence="16" id="KW-1185">Reference proteome</keyword>
<evidence type="ECO:0000256" key="6">
    <source>
        <dbReference type="ARBA" id="ARBA00022776"/>
    </source>
</evidence>
<evidence type="ECO:0000256" key="1">
    <source>
        <dbReference type="ARBA" id="ARBA00004123"/>
    </source>
</evidence>
<evidence type="ECO:0000256" key="11">
    <source>
        <dbReference type="ARBA" id="ARBA00023328"/>
    </source>
</evidence>
<evidence type="ECO:0000256" key="2">
    <source>
        <dbReference type="ARBA" id="ARBA00004629"/>
    </source>
</evidence>
<evidence type="ECO:0000256" key="3">
    <source>
        <dbReference type="ARBA" id="ARBA00005498"/>
    </source>
</evidence>
<dbReference type="EMBL" id="KI669504">
    <property type="protein sequence ID" value="OCF33705.1"/>
    <property type="molecule type" value="Genomic_DNA"/>
</dbReference>
<keyword evidence="6" id="KW-0498">Mitosis</keyword>
<organism evidence="15 16">
    <name type="scientific">Kwoniella heveanensis BCC8398</name>
    <dbReference type="NCBI Taxonomy" id="1296120"/>
    <lineage>
        <taxon>Eukaryota</taxon>
        <taxon>Fungi</taxon>
        <taxon>Dikarya</taxon>
        <taxon>Basidiomycota</taxon>
        <taxon>Agaricomycotina</taxon>
        <taxon>Tremellomycetes</taxon>
        <taxon>Tremellales</taxon>
        <taxon>Cryptococcaceae</taxon>
        <taxon>Kwoniella</taxon>
    </lineage>
</organism>
<dbReference type="Pfam" id="PF03800">
    <property type="entry name" value="Nuf2"/>
    <property type="match status" value="1"/>
</dbReference>
<keyword evidence="9" id="KW-0539">Nucleus</keyword>
<dbReference type="GO" id="GO:0045132">
    <property type="term" value="P:meiotic chromosome segregation"/>
    <property type="evidence" value="ECO:0007669"/>
    <property type="project" value="TreeGrafter"/>
</dbReference>
<dbReference type="GO" id="GO:0005634">
    <property type="term" value="C:nucleus"/>
    <property type="evidence" value="ECO:0007669"/>
    <property type="project" value="UniProtKB-SubCell"/>
</dbReference>
<keyword evidence="4" id="KW-0158">Chromosome</keyword>
<feature type="coiled-coil region" evidence="12">
    <location>
        <begin position="159"/>
        <end position="228"/>
    </location>
</feature>
<dbReference type="STRING" id="1296120.A0A1B9GS79"/>
<evidence type="ECO:0000256" key="9">
    <source>
        <dbReference type="ARBA" id="ARBA00023242"/>
    </source>
</evidence>
<evidence type="ECO:0000313" key="15">
    <source>
        <dbReference type="EMBL" id="OCF33705.1"/>
    </source>
</evidence>
<dbReference type="GO" id="GO:0051301">
    <property type="term" value="P:cell division"/>
    <property type="evidence" value="ECO:0007669"/>
    <property type="project" value="UniProtKB-KW"/>
</dbReference>
<accession>A0A1B9GS79</accession>
<proteinExistence type="inferred from homology"/>
<dbReference type="Proteomes" id="UP000092666">
    <property type="component" value="Unassembled WGS sequence"/>
</dbReference>
<dbReference type="PANTHER" id="PTHR21650:SF2">
    <property type="entry name" value="KINETOCHORE PROTEIN NUF2"/>
    <property type="match status" value="1"/>
</dbReference>
<keyword evidence="5" id="KW-0132">Cell division</keyword>
<name>A0A1B9GS79_9TREE</name>
<comment type="subcellular location">
    <subcellularLocation>
        <location evidence="2">Chromosome</location>
        <location evidence="2">Centromere</location>
        <location evidence="2">Kinetochore</location>
    </subcellularLocation>
    <subcellularLocation>
        <location evidence="1">Nucleus</location>
    </subcellularLocation>
</comment>
<keyword evidence="8 12" id="KW-0175">Coiled coil</keyword>
<dbReference type="GO" id="GO:0051315">
    <property type="term" value="P:attachment of mitotic spindle microtubules to kinetochore"/>
    <property type="evidence" value="ECO:0007669"/>
    <property type="project" value="TreeGrafter"/>
</dbReference>
<dbReference type="InterPro" id="IPR005549">
    <property type="entry name" value="Kinetochore_Nuf2_N"/>
</dbReference>
<comment type="similarity">
    <text evidence="3">Belongs to the NUF2 family.</text>
</comment>
<dbReference type="GO" id="GO:0051383">
    <property type="term" value="P:kinetochore organization"/>
    <property type="evidence" value="ECO:0007669"/>
    <property type="project" value="TreeGrafter"/>
</dbReference>
<dbReference type="InterPro" id="IPR038275">
    <property type="entry name" value="Nuf2_N_sf"/>
</dbReference>
<dbReference type="GO" id="GO:0044877">
    <property type="term" value="F:protein-containing complex binding"/>
    <property type="evidence" value="ECO:0007669"/>
    <property type="project" value="TreeGrafter"/>
</dbReference>
<dbReference type="InterPro" id="IPR041112">
    <property type="entry name" value="Nuf2_DHR10-like"/>
</dbReference>
<evidence type="ECO:0000313" key="16">
    <source>
        <dbReference type="Proteomes" id="UP000092666"/>
    </source>
</evidence>
<keyword evidence="7" id="KW-0995">Kinetochore</keyword>
<protein>
    <submittedName>
        <fullName evidence="15">Kinetochore protein Nuf2</fullName>
    </submittedName>
</protein>
<evidence type="ECO:0000256" key="5">
    <source>
        <dbReference type="ARBA" id="ARBA00022618"/>
    </source>
</evidence>
<evidence type="ECO:0000259" key="13">
    <source>
        <dbReference type="Pfam" id="PF03800"/>
    </source>
</evidence>
<keyword evidence="11" id="KW-0137">Centromere</keyword>